<dbReference type="GO" id="GO:1901135">
    <property type="term" value="P:carbohydrate derivative metabolic process"/>
    <property type="evidence" value="ECO:0007669"/>
    <property type="project" value="InterPro"/>
</dbReference>
<evidence type="ECO:0000256" key="3">
    <source>
        <dbReference type="ARBA" id="ARBA00023122"/>
    </source>
</evidence>
<dbReference type="PIRSF" id="PIRSF004692">
    <property type="entry name" value="KdsD_KpsF"/>
    <property type="match status" value="1"/>
</dbReference>
<protein>
    <submittedName>
        <fullName evidence="9">KpsF/GutQ family sugar-phosphate isomerase</fullName>
    </submittedName>
</protein>
<dbReference type="InterPro" id="IPR046348">
    <property type="entry name" value="SIS_dom_sf"/>
</dbReference>
<dbReference type="AlphaFoldDB" id="A0A2P7MUU4"/>
<dbReference type="OrthoDB" id="9762536at2"/>
<evidence type="ECO:0000313" key="10">
    <source>
        <dbReference type="Proteomes" id="UP000243002"/>
    </source>
</evidence>
<comment type="similarity">
    <text evidence="1 4">Belongs to the SIS family. GutQ/KpsF subfamily.</text>
</comment>
<dbReference type="EMBL" id="PXXO01000008">
    <property type="protein sequence ID" value="PSJ04959.1"/>
    <property type="molecule type" value="Genomic_DNA"/>
</dbReference>
<dbReference type="InterPro" id="IPR001347">
    <property type="entry name" value="SIS_dom"/>
</dbReference>
<evidence type="ECO:0000256" key="2">
    <source>
        <dbReference type="ARBA" id="ARBA00022737"/>
    </source>
</evidence>
<feature type="site" description="Catalytically relevant" evidence="5">
    <location>
        <position position="103"/>
    </location>
</feature>
<organism evidence="9 10">
    <name type="scientific">Cyanobium usitatum str. Tous</name>
    <dbReference type="NCBI Taxonomy" id="2116684"/>
    <lineage>
        <taxon>Bacteria</taxon>
        <taxon>Bacillati</taxon>
        <taxon>Cyanobacteriota</taxon>
        <taxon>Cyanophyceae</taxon>
        <taxon>Synechococcales</taxon>
        <taxon>Prochlorococcaceae</taxon>
        <taxon>Cyanobium</taxon>
    </lineage>
</organism>
<dbReference type="PANTHER" id="PTHR42745:SF1">
    <property type="entry name" value="ARABINOSE 5-PHOSPHATE ISOMERASE KDSD"/>
    <property type="match status" value="1"/>
</dbReference>
<dbReference type="InterPro" id="IPR046342">
    <property type="entry name" value="CBS_dom_sf"/>
</dbReference>
<feature type="site" description="Catalytically relevant" evidence="5">
    <location>
        <position position="144"/>
    </location>
</feature>
<dbReference type="GO" id="GO:0005975">
    <property type="term" value="P:carbohydrate metabolic process"/>
    <property type="evidence" value="ECO:0007669"/>
    <property type="project" value="InterPro"/>
</dbReference>
<dbReference type="NCBIfam" id="TIGR00393">
    <property type="entry name" value="kpsF"/>
    <property type="match status" value="1"/>
</dbReference>
<proteinExistence type="inferred from homology"/>
<dbReference type="Pfam" id="PF00571">
    <property type="entry name" value="CBS"/>
    <property type="match status" value="1"/>
</dbReference>
<dbReference type="PROSITE" id="PS51464">
    <property type="entry name" value="SIS"/>
    <property type="match status" value="1"/>
</dbReference>
<evidence type="ECO:0000256" key="6">
    <source>
        <dbReference type="PROSITE-ProRule" id="PRU00703"/>
    </source>
</evidence>
<keyword evidence="2" id="KW-0677">Repeat</keyword>
<evidence type="ECO:0000259" key="8">
    <source>
        <dbReference type="PROSITE" id="PS51464"/>
    </source>
</evidence>
<feature type="domain" description="SIS" evidence="8">
    <location>
        <begin position="29"/>
        <end position="176"/>
    </location>
</feature>
<sequence>MSALTRCLEEEAAAIAAAAQRLSSSQVEAALELLEGCRQRRAKLVLTGVGKSGIVARKIAATFSSIGLTAVFLNPVDALHGDLGIVAADDVALLLSNSGETEELLAILPHLRRRGTARIALVGRLASSLATGCDVVLDGSVDREVCPLNLAPTASTAVAMAIGDALAAVWMERAGISPEDFAINHPAGSLGRQLTLTVADLMVPATALEGLSPEAPLAEVIGRLTEGSNGKGSLGAAWVRAGANPELMAGLITDGDLRRSLQHHAPEEWADLRAGSMATANPITVTPEVLAVEALKVMERNPHQAISVLPVVDPAQPRLLLGLLRLHDLVQAGFTTSTAAERP</sequence>
<dbReference type="SUPFAM" id="SSF54631">
    <property type="entry name" value="CBS-domain pair"/>
    <property type="match status" value="1"/>
</dbReference>
<dbReference type="InterPro" id="IPR000644">
    <property type="entry name" value="CBS_dom"/>
</dbReference>
<keyword evidence="9" id="KW-0413">Isomerase</keyword>
<dbReference type="GO" id="GO:0097367">
    <property type="term" value="F:carbohydrate derivative binding"/>
    <property type="evidence" value="ECO:0007669"/>
    <property type="project" value="InterPro"/>
</dbReference>
<dbReference type="Proteomes" id="UP000243002">
    <property type="component" value="Unassembled WGS sequence"/>
</dbReference>
<comment type="caution">
    <text evidence="9">The sequence shown here is derived from an EMBL/GenBank/DDBJ whole genome shotgun (WGS) entry which is preliminary data.</text>
</comment>
<evidence type="ECO:0000313" key="9">
    <source>
        <dbReference type="EMBL" id="PSJ04959.1"/>
    </source>
</evidence>
<evidence type="ECO:0000256" key="1">
    <source>
        <dbReference type="ARBA" id="ARBA00008165"/>
    </source>
</evidence>
<dbReference type="Gene3D" id="3.40.50.10490">
    <property type="entry name" value="Glucose-6-phosphate isomerase like protein, domain 1"/>
    <property type="match status" value="1"/>
</dbReference>
<dbReference type="InterPro" id="IPR004800">
    <property type="entry name" value="KdsD/KpsF-type"/>
</dbReference>
<dbReference type="SUPFAM" id="SSF53697">
    <property type="entry name" value="SIS domain"/>
    <property type="match status" value="1"/>
</dbReference>
<keyword evidence="3 6" id="KW-0129">CBS domain</keyword>
<dbReference type="RefSeq" id="WP_106632224.1">
    <property type="nucleotide sequence ID" value="NZ_PXXO01000008.1"/>
</dbReference>
<keyword evidence="10" id="KW-1185">Reference proteome</keyword>
<dbReference type="PANTHER" id="PTHR42745">
    <property type="match status" value="1"/>
</dbReference>
<dbReference type="Gene3D" id="3.10.580.10">
    <property type="entry name" value="CBS-domain"/>
    <property type="match status" value="1"/>
</dbReference>
<evidence type="ECO:0000256" key="5">
    <source>
        <dbReference type="PIRSR" id="PIRSR004692-3"/>
    </source>
</evidence>
<dbReference type="CDD" id="cd05014">
    <property type="entry name" value="SIS_Kpsf"/>
    <property type="match status" value="1"/>
</dbReference>
<dbReference type="Pfam" id="PF01380">
    <property type="entry name" value="SIS"/>
    <property type="match status" value="1"/>
</dbReference>
<feature type="site" description="Catalytically relevant" evidence="5">
    <location>
        <position position="51"/>
    </location>
</feature>
<dbReference type="PROSITE" id="PS51371">
    <property type="entry name" value="CBS"/>
    <property type="match status" value="1"/>
</dbReference>
<feature type="domain" description="CBS" evidence="7">
    <location>
        <begin position="277"/>
        <end position="341"/>
    </location>
</feature>
<name>A0A2P7MUU4_9CYAN</name>
<feature type="site" description="Catalytically relevant" evidence="5">
    <location>
        <position position="185"/>
    </location>
</feature>
<evidence type="ECO:0000259" key="7">
    <source>
        <dbReference type="PROSITE" id="PS51371"/>
    </source>
</evidence>
<gene>
    <name evidence="9" type="ORF">C7K55_08035</name>
</gene>
<evidence type="ECO:0000256" key="4">
    <source>
        <dbReference type="PIRNR" id="PIRNR004692"/>
    </source>
</evidence>
<dbReference type="GO" id="GO:0016853">
    <property type="term" value="F:isomerase activity"/>
    <property type="evidence" value="ECO:0007669"/>
    <property type="project" value="UniProtKB-KW"/>
</dbReference>
<reference evidence="9 10" key="1">
    <citation type="journal article" date="2018" name="Environ. Microbiol.">
        <title>Ecological and genomic features of two widespread freshwater picocyanobacteria.</title>
        <authorList>
            <person name="Cabello-Yeves P.J."/>
            <person name="Picazo A."/>
            <person name="Camacho A."/>
            <person name="Callieri C."/>
            <person name="Rosselli R."/>
            <person name="Roda-Garcia J.J."/>
            <person name="Coutinho F.H."/>
            <person name="Rodriguez-Valera F."/>
        </authorList>
    </citation>
    <scope>NUCLEOTIDE SEQUENCE [LARGE SCALE GENOMIC DNA]</scope>
    <source>
        <strain evidence="9 10">Tous</strain>
    </source>
</reference>
<dbReference type="InterPro" id="IPR035474">
    <property type="entry name" value="SIS_Kpsf"/>
</dbReference>
<dbReference type="InterPro" id="IPR050986">
    <property type="entry name" value="GutQ/KpsF_isomerases"/>
</dbReference>
<accession>A0A2P7MUU4</accession>